<dbReference type="RefSeq" id="WP_249333168.1">
    <property type="nucleotide sequence ID" value="NZ_JACRSY010000019.1"/>
</dbReference>
<dbReference type="GO" id="GO:0015658">
    <property type="term" value="F:branched-chain amino acid transmembrane transporter activity"/>
    <property type="evidence" value="ECO:0007669"/>
    <property type="project" value="InterPro"/>
</dbReference>
<feature type="transmembrane region" description="Helical" evidence="6">
    <location>
        <begin position="33"/>
        <end position="54"/>
    </location>
</feature>
<dbReference type="InterPro" id="IPR001851">
    <property type="entry name" value="ABC_transp_permease"/>
</dbReference>
<dbReference type="GO" id="GO:0005886">
    <property type="term" value="C:plasma membrane"/>
    <property type="evidence" value="ECO:0007669"/>
    <property type="project" value="UniProtKB-SubCell"/>
</dbReference>
<keyword evidence="4 6" id="KW-1133">Transmembrane helix</keyword>
<evidence type="ECO:0000256" key="6">
    <source>
        <dbReference type="SAM" id="Phobius"/>
    </source>
</evidence>
<dbReference type="InterPro" id="IPR043428">
    <property type="entry name" value="LivM-like"/>
</dbReference>
<feature type="transmembrane region" description="Helical" evidence="6">
    <location>
        <begin position="118"/>
        <end position="136"/>
    </location>
</feature>
<proteinExistence type="predicted"/>
<dbReference type="AlphaFoldDB" id="A0A926ELL6"/>
<keyword evidence="5 6" id="KW-0472">Membrane</keyword>
<dbReference type="Proteomes" id="UP000655830">
    <property type="component" value="Unassembled WGS sequence"/>
</dbReference>
<keyword evidence="8" id="KW-1185">Reference proteome</keyword>
<feature type="transmembrane region" description="Helical" evidence="6">
    <location>
        <begin position="7"/>
        <end position="27"/>
    </location>
</feature>
<evidence type="ECO:0000256" key="3">
    <source>
        <dbReference type="ARBA" id="ARBA00022692"/>
    </source>
</evidence>
<reference evidence="7" key="1">
    <citation type="submission" date="2020-08" db="EMBL/GenBank/DDBJ databases">
        <title>Genome public.</title>
        <authorList>
            <person name="Liu C."/>
            <person name="Sun Q."/>
        </authorList>
    </citation>
    <scope>NUCLEOTIDE SEQUENCE</scope>
    <source>
        <strain evidence="7">NSJ-12</strain>
    </source>
</reference>
<feature type="transmembrane region" description="Helical" evidence="6">
    <location>
        <begin position="61"/>
        <end position="79"/>
    </location>
</feature>
<evidence type="ECO:0000256" key="5">
    <source>
        <dbReference type="ARBA" id="ARBA00023136"/>
    </source>
</evidence>
<keyword evidence="2" id="KW-1003">Cell membrane</keyword>
<protein>
    <submittedName>
        <fullName evidence="7">Branched-chain amino acid ABC transporter permease</fullName>
    </submittedName>
</protein>
<dbReference type="PANTHER" id="PTHR30482">
    <property type="entry name" value="HIGH-AFFINITY BRANCHED-CHAIN AMINO ACID TRANSPORT SYSTEM PERMEASE"/>
    <property type="match status" value="1"/>
</dbReference>
<feature type="transmembrane region" description="Helical" evidence="6">
    <location>
        <begin position="156"/>
        <end position="175"/>
    </location>
</feature>
<comment type="subcellular location">
    <subcellularLocation>
        <location evidence="1">Cell membrane</location>
        <topology evidence="1">Multi-pass membrane protein</topology>
    </subcellularLocation>
</comment>
<comment type="caution">
    <text evidence="7">The sequence shown here is derived from an EMBL/GenBank/DDBJ whole genome shotgun (WGS) entry which is preliminary data.</text>
</comment>
<gene>
    <name evidence="7" type="ORF">H8718_12445</name>
</gene>
<organism evidence="7 8">
    <name type="scientific">Zhenhengia yiwuensis</name>
    <dbReference type="NCBI Taxonomy" id="2763666"/>
    <lineage>
        <taxon>Bacteria</taxon>
        <taxon>Bacillati</taxon>
        <taxon>Bacillota</taxon>
        <taxon>Clostridia</taxon>
        <taxon>Lachnospirales</taxon>
        <taxon>Lachnospiraceae</taxon>
        <taxon>Zhenhengia</taxon>
    </lineage>
</organism>
<feature type="transmembrane region" description="Helical" evidence="6">
    <location>
        <begin position="279"/>
        <end position="303"/>
    </location>
</feature>
<dbReference type="PANTHER" id="PTHR30482:SF10">
    <property type="entry name" value="HIGH-AFFINITY BRANCHED-CHAIN AMINO ACID TRANSPORT PROTEIN BRAE"/>
    <property type="match status" value="1"/>
</dbReference>
<keyword evidence="3 6" id="KW-0812">Transmembrane</keyword>
<feature type="transmembrane region" description="Helical" evidence="6">
    <location>
        <begin position="196"/>
        <end position="222"/>
    </location>
</feature>
<evidence type="ECO:0000256" key="1">
    <source>
        <dbReference type="ARBA" id="ARBA00004651"/>
    </source>
</evidence>
<sequence>MKNKNKSLIILGSLLLTYLFLMIGLSLGMINSYFSGVIVAILINVIMASSLTLVTGYLGELVLGHAGFMAVGAYTSALITMNLDLSAALEFPIALLCGGAFAAFIGILIGIPALRLRGDYLGIITLGFGEIIRIVLNNLKVTNGAKGLSGIPSYSNFTVTFFVTIVIVTAFYLLIKSRHGRAIIAIRENEIATDCVGICTFYYKTFAFAIAAFFAGIGGGLYAHYLQVLSPSSFGFLNSIEYLIIVVLGGMGSLSGTIIAAIVLGVLNEVLRAFSEYRMLIYSLVLISMMVCKAKGITVGLILDKLGLKNKLKFRGKQNISIGKEG</sequence>
<accession>A0A926ELL6</accession>
<dbReference type="CDD" id="cd06581">
    <property type="entry name" value="TM_PBP1_LivM_like"/>
    <property type="match status" value="1"/>
</dbReference>
<evidence type="ECO:0000313" key="8">
    <source>
        <dbReference type="Proteomes" id="UP000655830"/>
    </source>
</evidence>
<dbReference type="EMBL" id="JACRSY010000019">
    <property type="protein sequence ID" value="MBC8580337.1"/>
    <property type="molecule type" value="Genomic_DNA"/>
</dbReference>
<feature type="transmembrane region" description="Helical" evidence="6">
    <location>
        <begin position="242"/>
        <end position="267"/>
    </location>
</feature>
<feature type="transmembrane region" description="Helical" evidence="6">
    <location>
        <begin position="91"/>
        <end position="111"/>
    </location>
</feature>
<evidence type="ECO:0000256" key="2">
    <source>
        <dbReference type="ARBA" id="ARBA00022475"/>
    </source>
</evidence>
<evidence type="ECO:0000256" key="4">
    <source>
        <dbReference type="ARBA" id="ARBA00022989"/>
    </source>
</evidence>
<evidence type="ECO:0000313" key="7">
    <source>
        <dbReference type="EMBL" id="MBC8580337.1"/>
    </source>
</evidence>
<name>A0A926ELL6_9FIRM</name>
<dbReference type="Pfam" id="PF02653">
    <property type="entry name" value="BPD_transp_2"/>
    <property type="match status" value="1"/>
</dbReference>